<protein>
    <recommendedName>
        <fullName evidence="4">Lipoprotein</fullName>
    </recommendedName>
</protein>
<feature type="compositionally biased region" description="Polar residues" evidence="1">
    <location>
        <begin position="34"/>
        <end position="54"/>
    </location>
</feature>
<dbReference type="OrthoDB" id="5073886at2"/>
<feature type="region of interest" description="Disordered" evidence="1">
    <location>
        <begin position="32"/>
        <end position="56"/>
    </location>
</feature>
<dbReference type="Proteomes" id="UP000280444">
    <property type="component" value="Unassembled WGS sequence"/>
</dbReference>
<dbReference type="AlphaFoldDB" id="A0A3P1SGC2"/>
<evidence type="ECO:0008006" key="4">
    <source>
        <dbReference type="Google" id="ProtNLM"/>
    </source>
</evidence>
<proteinExistence type="predicted"/>
<gene>
    <name evidence="2" type="ORF">EII11_01450</name>
</gene>
<accession>A0A3P1SGC2</accession>
<evidence type="ECO:0000313" key="2">
    <source>
        <dbReference type="EMBL" id="RRC96343.1"/>
    </source>
</evidence>
<evidence type="ECO:0000313" key="3">
    <source>
        <dbReference type="Proteomes" id="UP000280444"/>
    </source>
</evidence>
<keyword evidence="3" id="KW-1185">Reference proteome</keyword>
<comment type="caution">
    <text evidence="2">The sequence shown here is derived from an EMBL/GenBank/DDBJ whole genome shotgun (WGS) entry which is preliminary data.</text>
</comment>
<organism evidence="2 3">
    <name type="scientific">Schaalia canis</name>
    <dbReference type="NCBI Taxonomy" id="100469"/>
    <lineage>
        <taxon>Bacteria</taxon>
        <taxon>Bacillati</taxon>
        <taxon>Actinomycetota</taxon>
        <taxon>Actinomycetes</taxon>
        <taxon>Actinomycetales</taxon>
        <taxon>Actinomycetaceae</taxon>
        <taxon>Schaalia</taxon>
    </lineage>
</organism>
<dbReference type="EMBL" id="RQZF01000001">
    <property type="protein sequence ID" value="RRC96343.1"/>
    <property type="molecule type" value="Genomic_DNA"/>
</dbReference>
<reference evidence="2 3" key="1">
    <citation type="submission" date="2018-11" db="EMBL/GenBank/DDBJ databases">
        <title>Genomes From Bacteria Associated with the Canine Oral Cavity: a Test Case for Automated Genome-Based Taxonomic Assignment.</title>
        <authorList>
            <person name="Coil D.A."/>
            <person name="Jospin G."/>
            <person name="Darling A.E."/>
            <person name="Wallis C."/>
            <person name="Davis I.J."/>
            <person name="Harris S."/>
            <person name="Eisen J.A."/>
            <person name="Holcombe L.J."/>
            <person name="O'Flynn C."/>
        </authorList>
    </citation>
    <scope>NUCLEOTIDE SEQUENCE [LARGE SCALE GENOMIC DNA]</scope>
    <source>
        <strain evidence="2 3">OH770</strain>
    </source>
</reference>
<dbReference type="PROSITE" id="PS51257">
    <property type="entry name" value="PROKAR_LIPOPROTEIN"/>
    <property type="match status" value="1"/>
</dbReference>
<evidence type="ECO:0000256" key="1">
    <source>
        <dbReference type="SAM" id="MobiDB-lite"/>
    </source>
</evidence>
<sequence length="222" mass="25044">MRFSEGICSEGGIVVKRSYWLVLVLLAATGCANPASSDSPSSLAKYSPSEQNVSEPDVNVDDALLSVRRYSQHTSTSYEEQYRLLTSYWQELGACLNEAGWIGHEVRKANSPHVVFISPDVTGQEKEYVDAFVRCQEQTDGFPQEPIASRDIAENVYISQVDFRECALREGYSLAEPPSRESYVDAFLSGRINWDPQGELLETQQVTPSMFESFHEICPYWY</sequence>
<name>A0A3P1SGC2_9ACTO</name>